<comment type="caution">
    <text evidence="3">The sequence shown here is derived from an EMBL/GenBank/DDBJ whole genome shotgun (WGS) entry which is preliminary data.</text>
</comment>
<dbReference type="PANTHER" id="PTHR14557:SF5">
    <property type="entry name" value="UBIQUITIN-LIKE DOMAIN-CONTAINING PROTEIN"/>
    <property type="match status" value="1"/>
</dbReference>
<sequence length="247" mass="28816">MVNRLIKFIVLRPRGILQNLEVEVNCREFIKNVKRHIFSEDLKKEMNVRLIYMGKILDDKKRLEDYINYYHKDLLYNIKSSSSGIESKKDGSIGLNSLNRDINSKSVSNCSKENINNIPITIHVKITEKSVISNNDSVHGKNINTTLAQLSLLMFVSLLWMYRYNYAEVFPVFSSVVLCIFTVFIMSILFYTYIILFLKIFFKIMATLCHVIKQNVVRVFTYITQMKTKLFLKKEKRGGVATDVKEN</sequence>
<dbReference type="InterPro" id="IPR040352">
    <property type="entry name" value="TMUB1/2"/>
</dbReference>
<keyword evidence="1" id="KW-0812">Transmembrane</keyword>
<feature type="transmembrane region" description="Helical" evidence="1">
    <location>
        <begin position="147"/>
        <end position="166"/>
    </location>
</feature>
<proteinExistence type="predicted"/>
<feature type="domain" description="Ubiquitin-like" evidence="2">
    <location>
        <begin position="6"/>
        <end position="66"/>
    </location>
</feature>
<name>A0A1Y1JER8_PLAGO</name>
<gene>
    <name evidence="3" type="ORF">PGO_092210</name>
</gene>
<dbReference type="PROSITE" id="PS50053">
    <property type="entry name" value="UBIQUITIN_2"/>
    <property type="match status" value="1"/>
</dbReference>
<reference evidence="4" key="1">
    <citation type="submission" date="2017-04" db="EMBL/GenBank/DDBJ databases">
        <title>Plasmodium gonderi genome.</title>
        <authorList>
            <person name="Arisue N."/>
            <person name="Honma H."/>
            <person name="Kawai S."/>
            <person name="Tougan T."/>
            <person name="Tanabe K."/>
            <person name="Horii T."/>
        </authorList>
    </citation>
    <scope>NUCLEOTIDE SEQUENCE [LARGE SCALE GENOMIC DNA]</scope>
    <source>
        <strain evidence="4">ATCC 30045</strain>
    </source>
</reference>
<keyword evidence="1" id="KW-1133">Transmembrane helix</keyword>
<dbReference type="Proteomes" id="UP000195521">
    <property type="component" value="Unassembled WGS sequence"/>
</dbReference>
<keyword evidence="1" id="KW-0472">Membrane</keyword>
<accession>A0A1Y1JER8</accession>
<evidence type="ECO:0000259" key="2">
    <source>
        <dbReference type="PROSITE" id="PS50053"/>
    </source>
</evidence>
<protein>
    <recommendedName>
        <fullName evidence="2">Ubiquitin-like domain-containing protein</fullName>
    </recommendedName>
</protein>
<keyword evidence="4" id="KW-1185">Reference proteome</keyword>
<evidence type="ECO:0000313" key="3">
    <source>
        <dbReference type="EMBL" id="GAW81021.1"/>
    </source>
</evidence>
<organism evidence="3 4">
    <name type="scientific">Plasmodium gonderi</name>
    <dbReference type="NCBI Taxonomy" id="77519"/>
    <lineage>
        <taxon>Eukaryota</taxon>
        <taxon>Sar</taxon>
        <taxon>Alveolata</taxon>
        <taxon>Apicomplexa</taxon>
        <taxon>Aconoidasida</taxon>
        <taxon>Haemosporida</taxon>
        <taxon>Plasmodiidae</taxon>
        <taxon>Plasmodium</taxon>
        <taxon>Plasmodium (Plasmodium)</taxon>
    </lineage>
</organism>
<dbReference type="AlphaFoldDB" id="A0A1Y1JER8"/>
<dbReference type="SUPFAM" id="SSF54236">
    <property type="entry name" value="Ubiquitin-like"/>
    <property type="match status" value="1"/>
</dbReference>
<dbReference type="EMBL" id="BDQF01000010">
    <property type="protein sequence ID" value="GAW81021.1"/>
    <property type="molecule type" value="Genomic_DNA"/>
</dbReference>
<dbReference type="InterPro" id="IPR029071">
    <property type="entry name" value="Ubiquitin-like_domsf"/>
</dbReference>
<dbReference type="GeneID" id="39747739"/>
<dbReference type="OrthoDB" id="376266at2759"/>
<dbReference type="Gene3D" id="3.10.20.90">
    <property type="entry name" value="Phosphatidylinositol 3-kinase Catalytic Subunit, Chain A, domain 1"/>
    <property type="match status" value="1"/>
</dbReference>
<dbReference type="Pfam" id="PF00240">
    <property type="entry name" value="ubiquitin"/>
    <property type="match status" value="1"/>
</dbReference>
<dbReference type="OMA" id="LLWMYRY"/>
<feature type="transmembrane region" description="Helical" evidence="1">
    <location>
        <begin position="172"/>
        <end position="198"/>
    </location>
</feature>
<evidence type="ECO:0000256" key="1">
    <source>
        <dbReference type="SAM" id="Phobius"/>
    </source>
</evidence>
<dbReference type="InterPro" id="IPR000626">
    <property type="entry name" value="Ubiquitin-like_dom"/>
</dbReference>
<dbReference type="RefSeq" id="XP_028543610.1">
    <property type="nucleotide sequence ID" value="XM_028687809.1"/>
</dbReference>
<dbReference type="GO" id="GO:0036503">
    <property type="term" value="P:ERAD pathway"/>
    <property type="evidence" value="ECO:0007669"/>
    <property type="project" value="InterPro"/>
</dbReference>
<evidence type="ECO:0000313" key="4">
    <source>
        <dbReference type="Proteomes" id="UP000195521"/>
    </source>
</evidence>
<dbReference type="PANTHER" id="PTHR14557">
    <property type="entry name" value="PROTEIN C7ORF21"/>
    <property type="match status" value="1"/>
</dbReference>